<sequence>MDENTRLKDNGEKRKNHQKAVSLQVVAAQWVEGYKVAIRFSDDTRQVVDFGPYLATHTHPYIDPYKDPEQFKTFQIERGNLVWGEDWDMIFPTWKLHRGHL</sequence>
<comment type="caution">
    <text evidence="1">The sequence shown here is derived from an EMBL/GenBank/DDBJ whole genome shotgun (WGS) entry which is preliminary data.</text>
</comment>
<name>A0A939JV19_9BACT</name>
<evidence type="ECO:0000313" key="2">
    <source>
        <dbReference type="Proteomes" id="UP000664795"/>
    </source>
</evidence>
<evidence type="ECO:0000313" key="1">
    <source>
        <dbReference type="EMBL" id="MBO0930382.1"/>
    </source>
</evidence>
<dbReference type="Gene3D" id="3.30.2020.10">
    <property type="entry name" value="NE0471-like N-terminal domain"/>
    <property type="match status" value="1"/>
</dbReference>
<proteinExistence type="predicted"/>
<accession>A0A939JV19</accession>
<dbReference type="AlphaFoldDB" id="A0A939JV19"/>
<gene>
    <name evidence="1" type="ORF">J2I48_05210</name>
</gene>
<dbReference type="EMBL" id="JAFMYU010000003">
    <property type="protein sequence ID" value="MBO0930382.1"/>
    <property type="molecule type" value="Genomic_DNA"/>
</dbReference>
<organism evidence="1 2">
    <name type="scientific">Fibrella aquatilis</name>
    <dbReference type="NCBI Taxonomy" id="2817059"/>
    <lineage>
        <taxon>Bacteria</taxon>
        <taxon>Pseudomonadati</taxon>
        <taxon>Bacteroidota</taxon>
        <taxon>Cytophagia</taxon>
        <taxon>Cytophagales</taxon>
        <taxon>Spirosomataceae</taxon>
        <taxon>Fibrella</taxon>
    </lineage>
</organism>
<keyword evidence="2" id="KW-1185">Reference proteome</keyword>
<reference evidence="1 2" key="1">
    <citation type="submission" date="2021-03" db="EMBL/GenBank/DDBJ databases">
        <title>Fibrella sp. HMF5036 genome sequencing and assembly.</title>
        <authorList>
            <person name="Kang H."/>
            <person name="Kim H."/>
            <person name="Bae S."/>
            <person name="Joh K."/>
        </authorList>
    </citation>
    <scope>NUCLEOTIDE SEQUENCE [LARGE SCALE GENOMIC DNA]</scope>
    <source>
        <strain evidence="1 2">HMF5036</strain>
    </source>
</reference>
<protein>
    <submittedName>
        <fullName evidence="1">DUF2442 domain-containing protein</fullName>
    </submittedName>
</protein>
<dbReference type="SUPFAM" id="SSF143880">
    <property type="entry name" value="NE0471 N-terminal domain-like"/>
    <property type="match status" value="1"/>
</dbReference>
<dbReference type="InterPro" id="IPR036782">
    <property type="entry name" value="NE0471-like_N"/>
</dbReference>
<dbReference type="Proteomes" id="UP000664795">
    <property type="component" value="Unassembled WGS sequence"/>
</dbReference>